<sequence length="1120" mass="113738">YVSCLLMYFRVSQLQELHTQSLSQVSCSCIPVDKVPKRSVSNINTVISYYHHCHAVYFRFMSLTVPLTANFNEFTMKIIKHQSYEGVLRKEDGTSSSVVINKSLHFRLLVFSRCKFESRISNGVFYFETIASLTRLPQLHLLFGCAPYPKDCKMECVSIATDGCIVCKCPSSNSGTGSGSVSGTQTSVLTGSTGCPTFPKGCPMACVSIDTMGCVLCKCSNNTQDETCVWQLVYNVPGTVVGSNTNLVNGPGCAPFDEHSCQKSCIKTDKDHCLVCDCSTGERSFCSSCGRISKGSGRCPPFDVSNCDMSCVGMDSMGCLSCNCPLTTTASSAGGTTQVPSSGGTTQAPSSGGGQGAGGCPPFDVSVCDMDCVSMDDNGCLSCNCPASTVAPSGGTTQAPSSGGGQGAGGCPPFDVSTCDMDCVSMDANGCLSCNCAASTASTVEFLLKHISPGATNSSSSGNQTSGGQGAGGCPPFDASVCDLNCVSMDSSGCLTCNCAASTVAPSEGSSQAPSSGGGQGAGGCPPFDVSTCDMDCVSMDANGCLSCNCPASTEVTCRNTTQLTCCSVTCIARNVSGGGQGAGGCPPFDVSTCDMSCVVMDSSGCLSCNCPLTTVSSGSNTTVAPVTTQSPQGSGGCPAFDASSCDMSCVAMDSNGCLSCHCPDTTGNKIQTTLTFTIMDNSGPFKDDFAVWDLIIVEGRTILSTAFIWLYIKLFFSTSQRNPTKIFVSVKKPSPLLSSFKLTKSANGKYLVLISMVSLIESVYRNDHIHLTLVSSGPNTTVVTGTTQSPQGAGGCPAFDASTCDMSCVAIDSNGCLSCHCPDTTVASVTTTAAASGTTASSGGGQGAGGCPTFDVSTCDMNCVSMDSNGCLGCNCPVTTDSISSVTTTTAASGTTASSGGGQGAGGCPAFDVSTCDMNCVSMDSNGCLDCNCPVTTVAPASTAAPTGTTNAPSGTTSGGNGNNGGCPAFDANQCDIKCTKMDVNGCLHCECPASNNSTVNTFGPGTLGSGTGGTSGNNGGCSAINPGCDLSCLQINSNGCVICSCKSTSIKPLVLTTKAHVTLPTTATAPVTTTAILTTKVPMATTDSNECPPIRCVAPCNVGITFGPDNCPICKCKN</sequence>
<dbReference type="OrthoDB" id="6144842at2759"/>
<protein>
    <submittedName>
        <fullName evidence="2">Uncharacterized protein</fullName>
    </submittedName>
</protein>
<dbReference type="Proteomes" id="UP000596742">
    <property type="component" value="Unassembled WGS sequence"/>
</dbReference>
<organism evidence="2 3">
    <name type="scientific">Mytilus galloprovincialis</name>
    <name type="common">Mediterranean mussel</name>
    <dbReference type="NCBI Taxonomy" id="29158"/>
    <lineage>
        <taxon>Eukaryota</taxon>
        <taxon>Metazoa</taxon>
        <taxon>Spiralia</taxon>
        <taxon>Lophotrochozoa</taxon>
        <taxon>Mollusca</taxon>
        <taxon>Bivalvia</taxon>
        <taxon>Autobranchia</taxon>
        <taxon>Pteriomorphia</taxon>
        <taxon>Mytilida</taxon>
        <taxon>Mytiloidea</taxon>
        <taxon>Mytilidae</taxon>
        <taxon>Mytilinae</taxon>
        <taxon>Mytilus</taxon>
    </lineage>
</organism>
<dbReference type="EMBL" id="UYJE01004945">
    <property type="protein sequence ID" value="VDI32732.1"/>
    <property type="molecule type" value="Genomic_DNA"/>
</dbReference>
<feature type="compositionally biased region" description="Low complexity" evidence="1">
    <location>
        <begin position="334"/>
        <end position="350"/>
    </location>
</feature>
<name>A0A8B6ECX1_MYTGA</name>
<dbReference type="Gene3D" id="2.10.22.10">
    <property type="entry name" value="Antistasin, domain 1"/>
    <property type="match status" value="1"/>
</dbReference>
<accession>A0A8B6ECX1</accession>
<reference evidence="2" key="1">
    <citation type="submission" date="2018-11" db="EMBL/GenBank/DDBJ databases">
        <authorList>
            <person name="Alioto T."/>
            <person name="Alioto T."/>
        </authorList>
    </citation>
    <scope>NUCLEOTIDE SEQUENCE</scope>
</reference>
<feature type="non-terminal residue" evidence="2">
    <location>
        <position position="1120"/>
    </location>
</feature>
<evidence type="ECO:0000256" key="1">
    <source>
        <dbReference type="SAM" id="MobiDB-lite"/>
    </source>
</evidence>
<evidence type="ECO:0000313" key="2">
    <source>
        <dbReference type="EMBL" id="VDI32732.1"/>
    </source>
</evidence>
<dbReference type="AlphaFoldDB" id="A0A8B6ECX1"/>
<keyword evidence="3" id="KW-1185">Reference proteome</keyword>
<feature type="region of interest" description="Disordered" evidence="1">
    <location>
        <begin position="334"/>
        <end position="353"/>
    </location>
</feature>
<proteinExistence type="predicted"/>
<evidence type="ECO:0000313" key="3">
    <source>
        <dbReference type="Proteomes" id="UP000596742"/>
    </source>
</evidence>
<dbReference type="GO" id="GO:0004857">
    <property type="term" value="F:enzyme inhibitor activity"/>
    <property type="evidence" value="ECO:0007669"/>
    <property type="project" value="InterPro"/>
</dbReference>
<dbReference type="InterPro" id="IPR011061">
    <property type="entry name" value="Hirudin/antistatin"/>
</dbReference>
<dbReference type="SUPFAM" id="SSF57262">
    <property type="entry name" value="Leech antihemostatic proteins"/>
    <property type="match status" value="1"/>
</dbReference>
<comment type="caution">
    <text evidence="2">The sequence shown here is derived from an EMBL/GenBank/DDBJ whole genome shotgun (WGS) entry which is preliminary data.</text>
</comment>
<gene>
    <name evidence="2" type="ORF">MGAL_10B044452</name>
</gene>